<dbReference type="SMART" id="SM00855">
    <property type="entry name" value="PGAM"/>
    <property type="match status" value="1"/>
</dbReference>
<dbReference type="PANTHER" id="PTHR47623">
    <property type="entry name" value="OS09G0287300 PROTEIN"/>
    <property type="match status" value="1"/>
</dbReference>
<evidence type="ECO:0000313" key="1">
    <source>
        <dbReference type="EMBL" id="MFC2926398.1"/>
    </source>
</evidence>
<dbReference type="SUPFAM" id="SSF53254">
    <property type="entry name" value="Phosphoglycerate mutase-like"/>
    <property type="match status" value="1"/>
</dbReference>
<dbReference type="InterPro" id="IPR013078">
    <property type="entry name" value="His_Pase_superF_clade-1"/>
</dbReference>
<proteinExistence type="predicted"/>
<dbReference type="CDD" id="cd07067">
    <property type="entry name" value="HP_PGM_like"/>
    <property type="match status" value="1"/>
</dbReference>
<protein>
    <submittedName>
        <fullName evidence="1">SixA phosphatase family protein</fullName>
    </submittedName>
</protein>
<reference evidence="2" key="1">
    <citation type="journal article" date="2019" name="Int. J. Syst. Evol. Microbiol.">
        <title>The Global Catalogue of Microorganisms (GCM) 10K type strain sequencing project: providing services to taxonomists for standard genome sequencing and annotation.</title>
        <authorList>
            <consortium name="The Broad Institute Genomics Platform"/>
            <consortium name="The Broad Institute Genome Sequencing Center for Infectious Disease"/>
            <person name="Wu L."/>
            <person name="Ma J."/>
        </authorList>
    </citation>
    <scope>NUCLEOTIDE SEQUENCE [LARGE SCALE GENOMIC DNA]</scope>
    <source>
        <strain evidence="2">KCTC 52487</strain>
    </source>
</reference>
<dbReference type="PANTHER" id="PTHR47623:SF1">
    <property type="entry name" value="OS09G0287300 PROTEIN"/>
    <property type="match status" value="1"/>
</dbReference>
<organism evidence="1 2">
    <name type="scientific">Hyphobacterium vulgare</name>
    <dbReference type="NCBI Taxonomy" id="1736751"/>
    <lineage>
        <taxon>Bacteria</taxon>
        <taxon>Pseudomonadati</taxon>
        <taxon>Pseudomonadota</taxon>
        <taxon>Alphaproteobacteria</taxon>
        <taxon>Maricaulales</taxon>
        <taxon>Maricaulaceae</taxon>
        <taxon>Hyphobacterium</taxon>
    </lineage>
</organism>
<dbReference type="Pfam" id="PF00300">
    <property type="entry name" value="His_Phos_1"/>
    <property type="match status" value="1"/>
</dbReference>
<dbReference type="InterPro" id="IPR029033">
    <property type="entry name" value="His_PPase_superfam"/>
</dbReference>
<evidence type="ECO:0000313" key="2">
    <source>
        <dbReference type="Proteomes" id="UP001595379"/>
    </source>
</evidence>
<keyword evidence="2" id="KW-1185">Reference proteome</keyword>
<dbReference type="Proteomes" id="UP001595379">
    <property type="component" value="Unassembled WGS sequence"/>
</dbReference>
<dbReference type="EMBL" id="JBHRSV010000019">
    <property type="protein sequence ID" value="MFC2926398.1"/>
    <property type="molecule type" value="Genomic_DNA"/>
</dbReference>
<name>A0ABV6ZYH5_9PROT</name>
<gene>
    <name evidence="1" type="ORF">ACFOOR_09815</name>
</gene>
<dbReference type="Gene3D" id="3.40.50.1240">
    <property type="entry name" value="Phosphoglycerate mutase-like"/>
    <property type="match status" value="1"/>
</dbReference>
<accession>A0ABV6ZYH5</accession>
<dbReference type="RefSeq" id="WP_343164191.1">
    <property type="nucleotide sequence ID" value="NZ_JBHRSV010000019.1"/>
</dbReference>
<sequence length="161" mass="16703">MPVLILVRHAKAVDRMDAEDDFARGLTPRGRDDAARASAALTAAGVVPALALVSPAQRTRQTWSILSGALGEIPVESPMALYHASQDFLERAAIEAFASASAIVMVGHNPGIGAFAHDLAWKAGANAALPDGYPTSAATVFDVSASLGEPRLITAFNPKAD</sequence>
<comment type="caution">
    <text evidence="1">The sequence shown here is derived from an EMBL/GenBank/DDBJ whole genome shotgun (WGS) entry which is preliminary data.</text>
</comment>